<accession>A0A182JK50</accession>
<proteinExistence type="predicted"/>
<protein>
    <submittedName>
        <fullName evidence="2">Uncharacterized protein</fullName>
    </submittedName>
</protein>
<dbReference type="AlphaFoldDB" id="A0A182JK50"/>
<feature type="compositionally biased region" description="Basic and acidic residues" evidence="1">
    <location>
        <begin position="14"/>
        <end position="24"/>
    </location>
</feature>
<feature type="compositionally biased region" description="Polar residues" evidence="1">
    <location>
        <begin position="1"/>
        <end position="13"/>
    </location>
</feature>
<feature type="region of interest" description="Disordered" evidence="1">
    <location>
        <begin position="77"/>
        <end position="99"/>
    </location>
</feature>
<name>A0A182JK50_ANOAO</name>
<sequence>MATTASKIRNCTSRYERNDPTQDRKETCKMVDDFERNFITLLKRNPIDRRVDRSLPRPLARRTTRCLEAVRRETDFPRTPYDHRRADENVRQEGVDTSQPDRATLQVTIEPKSKPRPLPPRVENWMGNFVRKSTRKRVQWRSKLYETEPRFGEQPSAGRAEQLMDAGAEDFVRWLNELGAERSSLTKDIVRQLFSTGSGDETSRALNIAPREIRAVPESVATEWNQPQLGLENRIAKVLTRDRKRPAKESAPRTAFGRSLPRNLQSDRWRQEDGAGDAERPDVPEDLMSLKRLFRDIWHLRSVKYLVDYLIERPALPRPGFLLEKGLFQRADTIEPVPFYRKVLPQKAIAESIRK</sequence>
<organism evidence="2">
    <name type="scientific">Anopheles atroparvus</name>
    <name type="common">European mosquito</name>
    <dbReference type="NCBI Taxonomy" id="41427"/>
    <lineage>
        <taxon>Eukaryota</taxon>
        <taxon>Metazoa</taxon>
        <taxon>Ecdysozoa</taxon>
        <taxon>Arthropoda</taxon>
        <taxon>Hexapoda</taxon>
        <taxon>Insecta</taxon>
        <taxon>Pterygota</taxon>
        <taxon>Neoptera</taxon>
        <taxon>Endopterygota</taxon>
        <taxon>Diptera</taxon>
        <taxon>Nematocera</taxon>
        <taxon>Culicoidea</taxon>
        <taxon>Culicidae</taxon>
        <taxon>Anophelinae</taxon>
        <taxon>Anopheles</taxon>
    </lineage>
</organism>
<reference evidence="2" key="1">
    <citation type="submission" date="2022-08" db="UniProtKB">
        <authorList>
            <consortium name="EnsemblMetazoa"/>
        </authorList>
    </citation>
    <scope>IDENTIFICATION</scope>
    <source>
        <strain evidence="2">EBRO</strain>
    </source>
</reference>
<evidence type="ECO:0000313" key="2">
    <source>
        <dbReference type="EnsemblMetazoa" id="AATE019575-PA.1"/>
    </source>
</evidence>
<feature type="compositionally biased region" description="Basic and acidic residues" evidence="1">
    <location>
        <begin position="77"/>
        <end position="94"/>
    </location>
</feature>
<evidence type="ECO:0000256" key="1">
    <source>
        <dbReference type="SAM" id="MobiDB-lite"/>
    </source>
</evidence>
<dbReference type="EnsemblMetazoa" id="AATE019575-RA">
    <property type="protein sequence ID" value="AATE019575-PA.1"/>
    <property type="gene ID" value="AATE019575"/>
</dbReference>
<feature type="region of interest" description="Disordered" evidence="1">
    <location>
        <begin position="1"/>
        <end position="24"/>
    </location>
</feature>
<dbReference type="VEuPathDB" id="VectorBase:AATE019575"/>